<sequence>MRMDYLTYNGNVSDPVAPSKNWSVVKDVADMFQILYCTPLTKQQMAKIGMDTTLVSVEPINSNIPSSFELEQNYPNPFNPSTTIRYSIPKSSYVELKVYDGLGNLVQSLVSEYLNAGTYESTFNGASLSSGVYYYQIKAGEFTATKKLVLMK</sequence>
<dbReference type="NCBIfam" id="TIGR04183">
    <property type="entry name" value="Por_Secre_tail"/>
    <property type="match status" value="1"/>
</dbReference>
<dbReference type="AlphaFoldDB" id="A0A832G2E7"/>
<reference evidence="2" key="1">
    <citation type="journal article" date="2020" name="mSystems">
        <title>Genome- and Community-Level Interaction Insights into Carbon Utilization and Element Cycling Functions of Hydrothermarchaeota in Hydrothermal Sediment.</title>
        <authorList>
            <person name="Zhou Z."/>
            <person name="Liu Y."/>
            <person name="Xu W."/>
            <person name="Pan J."/>
            <person name="Luo Z.H."/>
            <person name="Li M."/>
        </authorList>
    </citation>
    <scope>NUCLEOTIDE SEQUENCE [LARGE SCALE GENOMIC DNA]</scope>
    <source>
        <strain evidence="2">SpSt-500</strain>
    </source>
</reference>
<dbReference type="Gene3D" id="2.60.40.4070">
    <property type="match status" value="1"/>
</dbReference>
<dbReference type="InterPro" id="IPR026444">
    <property type="entry name" value="Secre_tail"/>
</dbReference>
<protein>
    <submittedName>
        <fullName evidence="2">T9SS type A sorting domain-containing protein</fullName>
    </submittedName>
</protein>
<feature type="domain" description="Secretion system C-terminal sorting" evidence="1">
    <location>
        <begin position="74"/>
        <end position="149"/>
    </location>
</feature>
<evidence type="ECO:0000313" key="2">
    <source>
        <dbReference type="EMBL" id="HGT47918.1"/>
    </source>
</evidence>
<accession>A0A832G2E7</accession>
<name>A0A832G2E7_9BACT</name>
<gene>
    <name evidence="2" type="ORF">ENS56_07780</name>
</gene>
<dbReference type="Pfam" id="PF18962">
    <property type="entry name" value="Por_Secre_tail"/>
    <property type="match status" value="1"/>
</dbReference>
<comment type="caution">
    <text evidence="2">The sequence shown here is derived from an EMBL/GenBank/DDBJ whole genome shotgun (WGS) entry which is preliminary data.</text>
</comment>
<proteinExistence type="predicted"/>
<organism evidence="2">
    <name type="scientific">Ignavibacterium album</name>
    <dbReference type="NCBI Taxonomy" id="591197"/>
    <lineage>
        <taxon>Bacteria</taxon>
        <taxon>Pseudomonadati</taxon>
        <taxon>Ignavibacteriota</taxon>
        <taxon>Ignavibacteria</taxon>
        <taxon>Ignavibacteriales</taxon>
        <taxon>Ignavibacteriaceae</taxon>
        <taxon>Ignavibacterium</taxon>
    </lineage>
</organism>
<dbReference type="EMBL" id="DSVI01000008">
    <property type="protein sequence ID" value="HGT47918.1"/>
    <property type="molecule type" value="Genomic_DNA"/>
</dbReference>
<evidence type="ECO:0000259" key="1">
    <source>
        <dbReference type="Pfam" id="PF18962"/>
    </source>
</evidence>